<dbReference type="GO" id="GO:0003677">
    <property type="term" value="F:DNA binding"/>
    <property type="evidence" value="ECO:0007669"/>
    <property type="project" value="UniProtKB-KW"/>
</dbReference>
<evidence type="ECO:0000256" key="3">
    <source>
        <dbReference type="ARBA" id="ARBA00023082"/>
    </source>
</evidence>
<dbReference type="PANTHER" id="PTHR43133">
    <property type="entry name" value="RNA POLYMERASE ECF-TYPE SIGMA FACTO"/>
    <property type="match status" value="1"/>
</dbReference>
<dbReference type="EMBL" id="WJNH01000006">
    <property type="protein sequence ID" value="MRG86811.1"/>
    <property type="molecule type" value="Genomic_DNA"/>
</dbReference>
<dbReference type="InterPro" id="IPR036388">
    <property type="entry name" value="WH-like_DNA-bd_sf"/>
</dbReference>
<dbReference type="OrthoDB" id="9795666at2"/>
<keyword evidence="5" id="KW-0804">Transcription</keyword>
<dbReference type="SUPFAM" id="SSF88659">
    <property type="entry name" value="Sigma3 and sigma4 domains of RNA polymerase sigma factors"/>
    <property type="match status" value="1"/>
</dbReference>
<dbReference type="AlphaFoldDB" id="A0A6G1X729"/>
<evidence type="ECO:0000259" key="6">
    <source>
        <dbReference type="Pfam" id="PF04542"/>
    </source>
</evidence>
<dbReference type="InterPro" id="IPR014284">
    <property type="entry name" value="RNA_pol_sigma-70_dom"/>
</dbReference>
<dbReference type="RefSeq" id="WP_153728718.1">
    <property type="nucleotide sequence ID" value="NZ_WJNH01000006.1"/>
</dbReference>
<dbReference type="Pfam" id="PF04542">
    <property type="entry name" value="Sigma70_r2"/>
    <property type="match status" value="1"/>
</dbReference>
<dbReference type="Gene3D" id="1.10.10.10">
    <property type="entry name" value="Winged helix-like DNA-binding domain superfamily/Winged helix DNA-binding domain"/>
    <property type="match status" value="1"/>
</dbReference>
<gene>
    <name evidence="8" type="ORF">GH754_10870</name>
</gene>
<proteinExistence type="inferred from homology"/>
<dbReference type="GO" id="GO:0006352">
    <property type="term" value="P:DNA-templated transcription initiation"/>
    <property type="evidence" value="ECO:0007669"/>
    <property type="project" value="InterPro"/>
</dbReference>
<keyword evidence="2" id="KW-0805">Transcription regulation</keyword>
<dbReference type="CDD" id="cd06171">
    <property type="entry name" value="Sigma70_r4"/>
    <property type="match status" value="1"/>
</dbReference>
<keyword evidence="3" id="KW-0731">Sigma factor</keyword>
<dbReference type="GO" id="GO:0016987">
    <property type="term" value="F:sigma factor activity"/>
    <property type="evidence" value="ECO:0007669"/>
    <property type="project" value="UniProtKB-KW"/>
</dbReference>
<feature type="domain" description="RNA polymerase sigma factor 70 region 4 type 2" evidence="7">
    <location>
        <begin position="106"/>
        <end position="157"/>
    </location>
</feature>
<dbReference type="InterPro" id="IPR014296">
    <property type="entry name" value="RNA_pol_sigma-M_bacilli"/>
</dbReference>
<sequence length="167" mass="19916">MSAGQSLDEIYQSYVHDVYRYLLSLSRDTYLAEDLVQETFFRAYLHIEELHEENLKPWLFRVAHNTFIDHHRKNKRNIVKDKQFFQQIKGKASTEHEALQNLEIWEITNLLNNLSEKQRHAVLLTDFHDLSYQDAATIMKISISHFKVVLFRGRQALRGLKERKDQT</sequence>
<protein>
    <submittedName>
        <fullName evidence="8">Sigma-70 family RNA polymerase sigma factor</fullName>
    </submittedName>
</protein>
<evidence type="ECO:0000256" key="2">
    <source>
        <dbReference type="ARBA" id="ARBA00023015"/>
    </source>
</evidence>
<name>A0A6G1X729_9BACI</name>
<evidence type="ECO:0000259" key="7">
    <source>
        <dbReference type="Pfam" id="PF08281"/>
    </source>
</evidence>
<evidence type="ECO:0000256" key="5">
    <source>
        <dbReference type="ARBA" id="ARBA00023163"/>
    </source>
</evidence>
<comment type="caution">
    <text evidence="8">The sequence shown here is derived from an EMBL/GenBank/DDBJ whole genome shotgun (WGS) entry which is preliminary data.</text>
</comment>
<evidence type="ECO:0000313" key="9">
    <source>
        <dbReference type="Proteomes" id="UP000480185"/>
    </source>
</evidence>
<dbReference type="InterPro" id="IPR007627">
    <property type="entry name" value="RNA_pol_sigma70_r2"/>
</dbReference>
<dbReference type="NCBIfam" id="TIGR02950">
    <property type="entry name" value="SigM_subfam"/>
    <property type="match status" value="1"/>
</dbReference>
<comment type="similarity">
    <text evidence="1">Belongs to the sigma-70 factor family. ECF subfamily.</text>
</comment>
<accession>A0A6G1X729</accession>
<organism evidence="8 9">
    <name type="scientific">Salinibacillus xinjiangensis</name>
    <dbReference type="NCBI Taxonomy" id="1229268"/>
    <lineage>
        <taxon>Bacteria</taxon>
        <taxon>Bacillati</taxon>
        <taxon>Bacillota</taxon>
        <taxon>Bacilli</taxon>
        <taxon>Bacillales</taxon>
        <taxon>Bacillaceae</taxon>
        <taxon>Salinibacillus</taxon>
    </lineage>
</organism>
<dbReference type="SUPFAM" id="SSF88946">
    <property type="entry name" value="Sigma2 domain of RNA polymerase sigma factors"/>
    <property type="match status" value="1"/>
</dbReference>
<feature type="domain" description="RNA polymerase sigma-70 region 2" evidence="6">
    <location>
        <begin position="10"/>
        <end position="76"/>
    </location>
</feature>
<dbReference type="NCBIfam" id="TIGR02937">
    <property type="entry name" value="sigma70-ECF"/>
    <property type="match status" value="1"/>
</dbReference>
<dbReference type="PANTHER" id="PTHR43133:SF52">
    <property type="entry name" value="ECF RNA POLYMERASE SIGMA FACTOR SIGL"/>
    <property type="match status" value="1"/>
</dbReference>
<evidence type="ECO:0000256" key="4">
    <source>
        <dbReference type="ARBA" id="ARBA00023125"/>
    </source>
</evidence>
<dbReference type="InterPro" id="IPR013325">
    <property type="entry name" value="RNA_pol_sigma_r2"/>
</dbReference>
<dbReference type="InterPro" id="IPR039425">
    <property type="entry name" value="RNA_pol_sigma-70-like"/>
</dbReference>
<evidence type="ECO:0000313" key="8">
    <source>
        <dbReference type="EMBL" id="MRG86811.1"/>
    </source>
</evidence>
<dbReference type="Gene3D" id="1.10.1740.10">
    <property type="match status" value="1"/>
</dbReference>
<keyword evidence="4" id="KW-0238">DNA-binding</keyword>
<dbReference type="InterPro" id="IPR013324">
    <property type="entry name" value="RNA_pol_sigma_r3/r4-like"/>
</dbReference>
<dbReference type="InterPro" id="IPR013249">
    <property type="entry name" value="RNA_pol_sigma70_r4_t2"/>
</dbReference>
<evidence type="ECO:0000256" key="1">
    <source>
        <dbReference type="ARBA" id="ARBA00010641"/>
    </source>
</evidence>
<keyword evidence="9" id="KW-1185">Reference proteome</keyword>
<dbReference type="Proteomes" id="UP000480185">
    <property type="component" value="Unassembled WGS sequence"/>
</dbReference>
<dbReference type="Pfam" id="PF08281">
    <property type="entry name" value="Sigma70_r4_2"/>
    <property type="match status" value="1"/>
</dbReference>
<reference evidence="8 9" key="1">
    <citation type="submission" date="2019-11" db="EMBL/GenBank/DDBJ databases">
        <authorList>
            <person name="Li J."/>
        </authorList>
    </citation>
    <scope>NUCLEOTIDE SEQUENCE [LARGE SCALE GENOMIC DNA]</scope>
    <source>
        <strain evidence="8 9">J4</strain>
    </source>
</reference>